<feature type="region of interest" description="Disordered" evidence="1">
    <location>
        <begin position="165"/>
        <end position="187"/>
    </location>
</feature>
<evidence type="ECO:0000256" key="2">
    <source>
        <dbReference type="SAM" id="SignalP"/>
    </source>
</evidence>
<gene>
    <name evidence="4" type="ordered locus">Meso_1460</name>
</gene>
<feature type="chain" id="PRO_5004180137" description="DUF2059 domain-containing protein" evidence="2">
    <location>
        <begin position="28"/>
        <end position="187"/>
    </location>
</feature>
<keyword evidence="2" id="KW-0732">Signal</keyword>
<dbReference type="AlphaFoldDB" id="Q11IB9"/>
<dbReference type="eggNOG" id="COG3184">
    <property type="taxonomic scope" value="Bacteria"/>
</dbReference>
<organism evidence="4">
    <name type="scientific">Chelativorans sp. (strain BNC1)</name>
    <dbReference type="NCBI Taxonomy" id="266779"/>
    <lineage>
        <taxon>Bacteria</taxon>
        <taxon>Pseudomonadati</taxon>
        <taxon>Pseudomonadota</taxon>
        <taxon>Alphaproteobacteria</taxon>
        <taxon>Hyphomicrobiales</taxon>
        <taxon>Phyllobacteriaceae</taxon>
        <taxon>Chelativorans</taxon>
    </lineage>
</organism>
<dbReference type="OrthoDB" id="5510290at2"/>
<evidence type="ECO:0000313" key="4">
    <source>
        <dbReference type="EMBL" id="ABG62856.1"/>
    </source>
</evidence>
<accession>Q11IB9</accession>
<protein>
    <recommendedName>
        <fullName evidence="3">DUF2059 domain-containing protein</fullName>
    </recommendedName>
</protein>
<dbReference type="STRING" id="266779.Meso_1460"/>
<dbReference type="HOGENOM" id="CLU_108027_0_0_5"/>
<sequence length="187" mass="19795" precursor="true">MKLAQRARMIALTAAVALTALSFPAGAQEVSEEHLKAARAAIDAINATDPFDNYLPDAAASLKAQLIQQSPNLVDLINTTVDEKALDLAARRADLEKEAAIAYARLFSQEDLQNIATFYNSPTGKKLLSDGPIVTRELLQAAEIWRRGVARDLTNSVVETLQVAAGAEAPKAPAEETDGAAAAPSSN</sequence>
<dbReference type="KEGG" id="mes:Meso_1460"/>
<reference evidence="4" key="1">
    <citation type="submission" date="2006-06" db="EMBL/GenBank/DDBJ databases">
        <title>Complete sequence of chromosome of Chelativorans sp. BNC1.</title>
        <authorList>
            <consortium name="US DOE Joint Genome Institute"/>
            <person name="Copeland A."/>
            <person name="Lucas S."/>
            <person name="Lapidus A."/>
            <person name="Barry K."/>
            <person name="Detter J.C."/>
            <person name="Glavina del Rio T."/>
            <person name="Hammon N."/>
            <person name="Israni S."/>
            <person name="Dalin E."/>
            <person name="Tice H."/>
            <person name="Pitluck S."/>
            <person name="Chertkov O."/>
            <person name="Brettin T."/>
            <person name="Bruce D."/>
            <person name="Han C."/>
            <person name="Tapia R."/>
            <person name="Gilna P."/>
            <person name="Schmutz J."/>
            <person name="Larimer F."/>
            <person name="Land M."/>
            <person name="Hauser L."/>
            <person name="Kyrpides N."/>
            <person name="Mikhailova N."/>
            <person name="Richardson P."/>
        </authorList>
    </citation>
    <scope>NUCLEOTIDE SEQUENCE</scope>
    <source>
        <strain evidence="4">BNC1</strain>
    </source>
</reference>
<dbReference type="EMBL" id="CP000390">
    <property type="protein sequence ID" value="ABG62856.1"/>
    <property type="molecule type" value="Genomic_DNA"/>
</dbReference>
<evidence type="ECO:0000259" key="3">
    <source>
        <dbReference type="Pfam" id="PF09832"/>
    </source>
</evidence>
<feature type="domain" description="DUF2059" evidence="3">
    <location>
        <begin position="94"/>
        <end position="151"/>
    </location>
</feature>
<dbReference type="InterPro" id="IPR018637">
    <property type="entry name" value="DUF2059"/>
</dbReference>
<name>Q11IB9_CHESB</name>
<dbReference type="Pfam" id="PF09832">
    <property type="entry name" value="DUF2059"/>
    <property type="match status" value="1"/>
</dbReference>
<feature type="signal peptide" evidence="2">
    <location>
        <begin position="1"/>
        <end position="27"/>
    </location>
</feature>
<evidence type="ECO:0000256" key="1">
    <source>
        <dbReference type="SAM" id="MobiDB-lite"/>
    </source>
</evidence>
<proteinExistence type="predicted"/>